<proteinExistence type="predicted"/>
<evidence type="ECO:0000256" key="1">
    <source>
        <dbReference type="SAM" id="MobiDB-lite"/>
    </source>
</evidence>
<evidence type="ECO:0000313" key="2">
    <source>
        <dbReference type="EMBL" id="OGG30453.1"/>
    </source>
</evidence>
<comment type="caution">
    <text evidence="2">The sequence shown here is derived from an EMBL/GenBank/DDBJ whole genome shotgun (WGS) entry which is preliminary data.</text>
</comment>
<dbReference type="EMBL" id="MFJZ01000021">
    <property type="protein sequence ID" value="OGG30453.1"/>
    <property type="molecule type" value="Genomic_DNA"/>
</dbReference>
<reference evidence="2 3" key="1">
    <citation type="journal article" date="2016" name="Nat. Commun.">
        <title>Thousands of microbial genomes shed light on interconnected biogeochemical processes in an aquifer system.</title>
        <authorList>
            <person name="Anantharaman K."/>
            <person name="Brown C.T."/>
            <person name="Hug L.A."/>
            <person name="Sharon I."/>
            <person name="Castelle C.J."/>
            <person name="Probst A.J."/>
            <person name="Thomas B.C."/>
            <person name="Singh A."/>
            <person name="Wilkins M.J."/>
            <person name="Karaoz U."/>
            <person name="Brodie E.L."/>
            <person name="Williams K.H."/>
            <person name="Hubbard S.S."/>
            <person name="Banfield J.F."/>
        </authorList>
    </citation>
    <scope>NUCLEOTIDE SEQUENCE [LARGE SCALE GENOMIC DNA]</scope>
</reference>
<dbReference type="Proteomes" id="UP000176409">
    <property type="component" value="Unassembled WGS sequence"/>
</dbReference>
<accession>A0A1F6B0X1</accession>
<feature type="compositionally biased region" description="Basic and acidic residues" evidence="1">
    <location>
        <begin position="18"/>
        <end position="37"/>
    </location>
</feature>
<organism evidence="2 3">
    <name type="scientific">Candidatus Gottesmanbacteria bacterium RIFCSPLOWO2_01_FULL_49_10</name>
    <dbReference type="NCBI Taxonomy" id="1798396"/>
    <lineage>
        <taxon>Bacteria</taxon>
        <taxon>Candidatus Gottesmaniibacteriota</taxon>
    </lineage>
</organism>
<sequence length="98" mass="11171">MGGKLPQLTGPLFLNAPDNDKKADGKSRKEYKRDNLDKPLLGNGGKSYWWQNGLFCSKKQEQSIYYCISRTQITSYSLLLFAPFLIEKIPGKTSWHSL</sequence>
<feature type="region of interest" description="Disordered" evidence="1">
    <location>
        <begin position="1"/>
        <end position="38"/>
    </location>
</feature>
<gene>
    <name evidence="2" type="ORF">A2973_03820</name>
</gene>
<dbReference type="AlphaFoldDB" id="A0A1F6B0X1"/>
<evidence type="ECO:0000313" key="3">
    <source>
        <dbReference type="Proteomes" id="UP000176409"/>
    </source>
</evidence>
<name>A0A1F6B0X1_9BACT</name>
<protein>
    <submittedName>
        <fullName evidence="2">Uncharacterized protein</fullName>
    </submittedName>
</protein>